<evidence type="ECO:0000313" key="2">
    <source>
        <dbReference type="Proteomes" id="UP000824540"/>
    </source>
</evidence>
<keyword evidence="2" id="KW-1185">Reference proteome</keyword>
<protein>
    <submittedName>
        <fullName evidence="1">Uncharacterized protein</fullName>
    </submittedName>
</protein>
<organism evidence="1 2">
    <name type="scientific">Albula glossodonta</name>
    <name type="common">roundjaw bonefish</name>
    <dbReference type="NCBI Taxonomy" id="121402"/>
    <lineage>
        <taxon>Eukaryota</taxon>
        <taxon>Metazoa</taxon>
        <taxon>Chordata</taxon>
        <taxon>Craniata</taxon>
        <taxon>Vertebrata</taxon>
        <taxon>Euteleostomi</taxon>
        <taxon>Actinopterygii</taxon>
        <taxon>Neopterygii</taxon>
        <taxon>Teleostei</taxon>
        <taxon>Albuliformes</taxon>
        <taxon>Albulidae</taxon>
        <taxon>Albula</taxon>
    </lineage>
</organism>
<sequence>MQESSIFAQTCSATTSVSPILALKWQRAASPSRFFNEEVSPGGQLIETPRWTASIKERES</sequence>
<comment type="caution">
    <text evidence="1">The sequence shown here is derived from an EMBL/GenBank/DDBJ whole genome shotgun (WGS) entry which is preliminary data.</text>
</comment>
<evidence type="ECO:0000313" key="1">
    <source>
        <dbReference type="EMBL" id="KAG9342173.1"/>
    </source>
</evidence>
<accession>A0A8T2NMY7</accession>
<dbReference type="Proteomes" id="UP000824540">
    <property type="component" value="Unassembled WGS sequence"/>
</dbReference>
<proteinExistence type="predicted"/>
<dbReference type="AlphaFoldDB" id="A0A8T2NMY7"/>
<dbReference type="EMBL" id="JAFBMS010000030">
    <property type="protein sequence ID" value="KAG9342173.1"/>
    <property type="molecule type" value="Genomic_DNA"/>
</dbReference>
<gene>
    <name evidence="1" type="ORF">JZ751_017173</name>
</gene>
<name>A0A8T2NMY7_9TELE</name>
<reference evidence="1" key="1">
    <citation type="thesis" date="2021" institute="BYU ScholarsArchive" country="Provo, UT, USA">
        <title>Applications of and Algorithms for Genome Assembly and Genomic Analyses with an Emphasis on Marine Teleosts.</title>
        <authorList>
            <person name="Pickett B.D."/>
        </authorList>
    </citation>
    <scope>NUCLEOTIDE SEQUENCE</scope>
    <source>
        <strain evidence="1">HI-2016</strain>
    </source>
</reference>